<comment type="subcellular location">
    <subcellularLocation>
        <location evidence="1">Membrane</location>
        <topology evidence="1">Multi-pass membrane protein</topology>
    </subcellularLocation>
</comment>
<protein>
    <submittedName>
        <fullName evidence="7">ABC-type transporter, integral membrane subunit</fullName>
    </submittedName>
</protein>
<dbReference type="InterPro" id="IPR003339">
    <property type="entry name" value="ABC/ECF_trnsptr_transmembrane"/>
</dbReference>
<proteinExistence type="predicted"/>
<evidence type="ECO:0000256" key="3">
    <source>
        <dbReference type="ARBA" id="ARBA00022989"/>
    </source>
</evidence>
<dbReference type="AlphaFoldDB" id="A0A0B9A668"/>
<dbReference type="Pfam" id="PF02361">
    <property type="entry name" value="CbiQ"/>
    <property type="match status" value="1"/>
</dbReference>
<organism evidence="7 8">
    <name type="scientific">Brevibacterium linens</name>
    <dbReference type="NCBI Taxonomy" id="1703"/>
    <lineage>
        <taxon>Bacteria</taxon>
        <taxon>Bacillati</taxon>
        <taxon>Actinomycetota</taxon>
        <taxon>Actinomycetes</taxon>
        <taxon>Micrococcales</taxon>
        <taxon>Brevibacteriaceae</taxon>
        <taxon>Brevibacterium</taxon>
    </lineage>
</organism>
<evidence type="ECO:0000256" key="5">
    <source>
        <dbReference type="SAM" id="MobiDB-lite"/>
    </source>
</evidence>
<keyword evidence="2 6" id="KW-0812">Transmembrane</keyword>
<name>A0A0B9A668_BRELN</name>
<evidence type="ECO:0000256" key="4">
    <source>
        <dbReference type="ARBA" id="ARBA00023136"/>
    </source>
</evidence>
<evidence type="ECO:0000256" key="2">
    <source>
        <dbReference type="ARBA" id="ARBA00022692"/>
    </source>
</evidence>
<evidence type="ECO:0000313" key="8">
    <source>
        <dbReference type="Proteomes" id="UP000031488"/>
    </source>
</evidence>
<keyword evidence="4 6" id="KW-0472">Membrane</keyword>
<feature type="transmembrane region" description="Helical" evidence="6">
    <location>
        <begin position="96"/>
        <end position="127"/>
    </location>
</feature>
<dbReference type="CDD" id="cd16914">
    <property type="entry name" value="EcfT"/>
    <property type="match status" value="1"/>
</dbReference>
<feature type="region of interest" description="Disordered" evidence="5">
    <location>
        <begin position="1"/>
        <end position="61"/>
    </location>
</feature>
<keyword evidence="3 6" id="KW-1133">Transmembrane helix</keyword>
<dbReference type="RefSeq" id="WP_235354880.1">
    <property type="nucleotide sequence ID" value="NZ_JTJZ01000006.1"/>
</dbReference>
<dbReference type="Proteomes" id="UP000031488">
    <property type="component" value="Unassembled WGS sequence"/>
</dbReference>
<keyword evidence="8" id="KW-1185">Reference proteome</keyword>
<dbReference type="PATRIC" id="fig|1703.6.peg.39"/>
<feature type="transmembrane region" description="Helical" evidence="6">
    <location>
        <begin position="170"/>
        <end position="188"/>
    </location>
</feature>
<comment type="caution">
    <text evidence="7">The sequence shown here is derived from an EMBL/GenBank/DDBJ whole genome shotgun (WGS) entry which is preliminary data.</text>
</comment>
<sequence length="326" mass="34648">MTAVHPSSAPPEATAQTHSAARTAGTAPAGSAVRDLTAYDPDSPASQSGNGKDREGGRKRKDRGRLSVEWVTLELMRVAYASRGGFLSRRDPRAVIIWYVICAIAPWLTYDLTVLTTLFALAAVAALSARIGPLLLGLFVVGLITQGIYVLVLVLILGGDVGALTGLLQTSLKLGTVSLVSMAAFVSLDPEKLSDGFQALRVPAVVGFGVSYGYRMVPLLVTEFQTIVDGHRLRGAPPRGHGFLGWRTFARLGGIAVQSFYPLMLNTARRTRTTVEGLETRGFGTATAATRSLRLAHLRFTAVDAALLVGTVVLIVASYWFGALVP</sequence>
<dbReference type="EMBL" id="JTJZ01000006">
    <property type="protein sequence ID" value="KHS54341.1"/>
    <property type="molecule type" value="Genomic_DNA"/>
</dbReference>
<evidence type="ECO:0000313" key="7">
    <source>
        <dbReference type="EMBL" id="KHS54341.1"/>
    </source>
</evidence>
<gene>
    <name evidence="7" type="ORF">AE0388_0184</name>
</gene>
<feature type="transmembrane region" description="Helical" evidence="6">
    <location>
        <begin position="134"/>
        <end position="158"/>
    </location>
</feature>
<evidence type="ECO:0000256" key="6">
    <source>
        <dbReference type="SAM" id="Phobius"/>
    </source>
</evidence>
<dbReference type="GO" id="GO:0005886">
    <property type="term" value="C:plasma membrane"/>
    <property type="evidence" value="ECO:0007669"/>
    <property type="project" value="UniProtKB-ARBA"/>
</dbReference>
<reference evidence="7 8" key="1">
    <citation type="submission" date="2014-11" db="EMBL/GenBank/DDBJ databases">
        <title>Draft Genome Sequence of Brevibacterium linens AE038-8.</title>
        <authorList>
            <person name="Maizel D."/>
            <person name="Utturkar S.M."/>
            <person name="Brown S.D."/>
            <person name="Ferrero M."/>
            <person name="Rosen B.P."/>
        </authorList>
    </citation>
    <scope>NUCLEOTIDE SEQUENCE [LARGE SCALE GENOMIC DNA]</scope>
    <source>
        <strain evidence="7 8">AE038-8</strain>
    </source>
</reference>
<feature type="transmembrane region" description="Helical" evidence="6">
    <location>
        <begin position="300"/>
        <end position="321"/>
    </location>
</feature>
<evidence type="ECO:0000256" key="1">
    <source>
        <dbReference type="ARBA" id="ARBA00004141"/>
    </source>
</evidence>
<accession>A0A0B9A668</accession>